<protein>
    <submittedName>
        <fullName evidence="4">TonB-dependent receptor</fullName>
    </submittedName>
</protein>
<evidence type="ECO:0000313" key="5">
    <source>
        <dbReference type="Proteomes" id="UP001325680"/>
    </source>
</evidence>
<comment type="similarity">
    <text evidence="1">Belongs to the TonB-dependent receptor family.</text>
</comment>
<dbReference type="RefSeq" id="WP_114790641.1">
    <property type="nucleotide sequence ID" value="NZ_CP139960.1"/>
</dbReference>
<dbReference type="InterPro" id="IPR012910">
    <property type="entry name" value="Plug_dom"/>
</dbReference>
<dbReference type="SUPFAM" id="SSF56935">
    <property type="entry name" value="Porins"/>
    <property type="match status" value="1"/>
</dbReference>
<dbReference type="NCBIfam" id="TIGR04056">
    <property type="entry name" value="OMP_RagA_SusC"/>
    <property type="match status" value="1"/>
</dbReference>
<keyword evidence="1" id="KW-1134">Transmembrane beta strand</keyword>
<dbReference type="InterPro" id="IPR023996">
    <property type="entry name" value="TonB-dep_OMP_SusC/RagA"/>
</dbReference>
<reference evidence="4 5" key="1">
    <citation type="submission" date="2023-12" db="EMBL/GenBank/DDBJ databases">
        <title>Genome sequencing and assembly of bacterial species from a model synthetic community.</title>
        <authorList>
            <person name="Hogle S.L."/>
        </authorList>
    </citation>
    <scope>NUCLEOTIDE SEQUENCE [LARGE SCALE GENOMIC DNA]</scope>
    <source>
        <strain evidence="4 5">HAMBI_3031</strain>
    </source>
</reference>
<dbReference type="Pfam" id="PF07715">
    <property type="entry name" value="Plug"/>
    <property type="match status" value="1"/>
</dbReference>
<evidence type="ECO:0000313" key="4">
    <source>
        <dbReference type="EMBL" id="WQD37890.1"/>
    </source>
</evidence>
<dbReference type="Pfam" id="PF13715">
    <property type="entry name" value="CarbopepD_reg_2"/>
    <property type="match status" value="1"/>
</dbReference>
<comment type="subcellular location">
    <subcellularLocation>
        <location evidence="1">Cell outer membrane</location>
        <topology evidence="1">Multi-pass membrane protein</topology>
    </subcellularLocation>
</comment>
<dbReference type="NCBIfam" id="TIGR04057">
    <property type="entry name" value="SusC_RagA_signa"/>
    <property type="match status" value="1"/>
</dbReference>
<dbReference type="Gene3D" id="2.60.40.1120">
    <property type="entry name" value="Carboxypeptidase-like, regulatory domain"/>
    <property type="match status" value="1"/>
</dbReference>
<keyword evidence="5" id="KW-1185">Reference proteome</keyword>
<keyword evidence="1" id="KW-0472">Membrane</keyword>
<name>A0ABZ0W6Y6_9BACT</name>
<sequence length="1026" mass="115076">MRKYIILLFLTFTLGSLLAQDVEVIGTITDPTNAPMPAVSITIKDQAGLGTSSNADGKYKIKTDAYSILVFSFVGYKTQEIKVGQKSLVNVVMQPADSSIMDQVVITATGIKKKITNTGAITTVNIDDIRVPGANITNALAGNVAGIIAMQTSGEPGFNNSQFWIRGMSTFGANQGALVMVDGFERPFNEINIEDIESFSVLKDASATALYGSKGANGVILITTKNGKAGRIAIDGRVQAGYVTRTRTPEYVDGYEYAKLVNEALITRNREPLYTPNELEIIKNNLDPDLYPNVDWMDLMLRPSTNNLNASLNFKGGGSTARYFVSTAYFNEGGMYESDASLKEYKTNANRERWNYRTNFDFDITKTTLLRLGVAGFLEKKNSPGLGHFIWESLVGTNPTATPVLYSNGLVPAYGTGAQTNPWVLTTQTGYKEFWQNNINTNVNVEQRLDFITKGLRAVARVAFDADSRNEIFRQKWPEQFNVERRRDRNGNLVFVRKSPESLMFQTSAASGTRILELNGELVYNRNFSGHNVDALVRYFRRESRSSVSVGTDIANGIPYRNLSFSGHTGYSFRNKYLAAFDFGYTGSENFRVGRQFGFFPAVSGGWVISEENWFRKVPWLDLLKVRYSHGWVGNDNLGRRFAYLSVLDYYRNGDGVIDRSFNFGDLVNPNRFNALGYMQVASNELTWETGVKKDLGLEINILKNMFTFYMDLFEETRDDIFIQRNFLPAMVGITSAPFANVGKTLNRGFDGNFSFRKNLGQVDFTARGNITYYRNEIVERDEQYNFYPYRSQEGFRIDQRRGLIAEGLFKDYEEIRNSPRQTYGAYMPGDIRYKDVNGDGVINDDDIVPIGASNRPALIYGLGTSARWKGIDFNIHFQGAGRSAYFIDGPSVYPFTAGSWGNILTEAGNPANRWISADISGDPATENPNAKYPRLSYGGNANNYRPSTYWLRDGQYLRLKTLELGYSFPKLQLQKFHMSVARIYVVGQNLFVWDKLKIWDPELANGNGMAYPPAKTITVGLNITL</sequence>
<evidence type="ECO:0000259" key="3">
    <source>
        <dbReference type="Pfam" id="PF07715"/>
    </source>
</evidence>
<dbReference type="SUPFAM" id="SSF49464">
    <property type="entry name" value="Carboxypeptidase regulatory domain-like"/>
    <property type="match status" value="1"/>
</dbReference>
<evidence type="ECO:0000256" key="2">
    <source>
        <dbReference type="SAM" id="SignalP"/>
    </source>
</evidence>
<dbReference type="EMBL" id="CP139960">
    <property type="protein sequence ID" value="WQD37890.1"/>
    <property type="molecule type" value="Genomic_DNA"/>
</dbReference>
<dbReference type="InterPro" id="IPR037066">
    <property type="entry name" value="Plug_dom_sf"/>
</dbReference>
<dbReference type="PROSITE" id="PS52016">
    <property type="entry name" value="TONB_DEPENDENT_REC_3"/>
    <property type="match status" value="1"/>
</dbReference>
<feature type="chain" id="PRO_5045898834" evidence="2">
    <location>
        <begin position="20"/>
        <end position="1026"/>
    </location>
</feature>
<gene>
    <name evidence="4" type="ORF">U0035_19680</name>
</gene>
<accession>A0ABZ0W6Y6</accession>
<dbReference type="Gene3D" id="2.170.130.10">
    <property type="entry name" value="TonB-dependent receptor, plug domain"/>
    <property type="match status" value="1"/>
</dbReference>
<dbReference type="InterPro" id="IPR008969">
    <property type="entry name" value="CarboxyPept-like_regulatory"/>
</dbReference>
<proteinExistence type="inferred from homology"/>
<organism evidence="4 5">
    <name type="scientific">Niabella yanshanensis</name>
    <dbReference type="NCBI Taxonomy" id="577386"/>
    <lineage>
        <taxon>Bacteria</taxon>
        <taxon>Pseudomonadati</taxon>
        <taxon>Bacteroidota</taxon>
        <taxon>Chitinophagia</taxon>
        <taxon>Chitinophagales</taxon>
        <taxon>Chitinophagaceae</taxon>
        <taxon>Niabella</taxon>
    </lineage>
</organism>
<keyword evidence="1" id="KW-0812">Transmembrane</keyword>
<keyword evidence="4" id="KW-0675">Receptor</keyword>
<dbReference type="InterPro" id="IPR023997">
    <property type="entry name" value="TonB-dep_OMP_SusC/RagA_CS"/>
</dbReference>
<feature type="signal peptide" evidence="2">
    <location>
        <begin position="1"/>
        <end position="19"/>
    </location>
</feature>
<feature type="domain" description="TonB-dependent receptor plug" evidence="3">
    <location>
        <begin position="115"/>
        <end position="219"/>
    </location>
</feature>
<dbReference type="Proteomes" id="UP001325680">
    <property type="component" value="Chromosome"/>
</dbReference>
<keyword evidence="2" id="KW-0732">Signal</keyword>
<keyword evidence="1" id="KW-0813">Transport</keyword>
<evidence type="ECO:0000256" key="1">
    <source>
        <dbReference type="PROSITE-ProRule" id="PRU01360"/>
    </source>
</evidence>
<keyword evidence="1" id="KW-0998">Cell outer membrane</keyword>
<dbReference type="InterPro" id="IPR039426">
    <property type="entry name" value="TonB-dep_rcpt-like"/>
</dbReference>